<keyword evidence="5 12" id="KW-0812">Transmembrane</keyword>
<feature type="transmembrane region" description="Helical" evidence="12">
    <location>
        <begin position="67"/>
        <end position="86"/>
    </location>
</feature>
<gene>
    <name evidence="14" type="ORF">CTI12_AA131330</name>
</gene>
<keyword evidence="10 12" id="KW-0472">Membrane</keyword>
<comment type="caution">
    <text evidence="14">The sequence shown here is derived from an EMBL/GenBank/DDBJ whole genome shotgun (WGS) entry which is preliminary data.</text>
</comment>
<dbReference type="Pfam" id="PF00520">
    <property type="entry name" value="Ion_trans"/>
    <property type="match status" value="1"/>
</dbReference>
<evidence type="ECO:0000256" key="10">
    <source>
        <dbReference type="ARBA" id="ARBA00023136"/>
    </source>
</evidence>
<dbReference type="AlphaFoldDB" id="A0A2U1PNP3"/>
<keyword evidence="2" id="KW-0813">Transport</keyword>
<feature type="transmembrane region" description="Helical" evidence="12">
    <location>
        <begin position="242"/>
        <end position="264"/>
    </location>
</feature>
<keyword evidence="11" id="KW-0407">Ion channel</keyword>
<evidence type="ECO:0000256" key="4">
    <source>
        <dbReference type="ARBA" id="ARBA00022673"/>
    </source>
</evidence>
<keyword evidence="3" id="KW-0109">Calcium transport</keyword>
<dbReference type="PANTHER" id="PTHR46988:SF2">
    <property type="entry name" value="TWO PORE CALCIUM CHANNEL PROTEIN 1"/>
    <property type="match status" value="1"/>
</dbReference>
<evidence type="ECO:0000313" key="14">
    <source>
        <dbReference type="EMBL" id="PWA87393.1"/>
    </source>
</evidence>
<protein>
    <submittedName>
        <fullName evidence="14">Ion transport domain-containing protein</fullName>
    </submittedName>
</protein>
<accession>A0A2U1PNP3</accession>
<keyword evidence="9" id="KW-0406">Ion transport</keyword>
<feature type="transmembrane region" description="Helical" evidence="12">
    <location>
        <begin position="120"/>
        <end position="140"/>
    </location>
</feature>
<keyword evidence="8 12" id="KW-1133">Transmembrane helix</keyword>
<evidence type="ECO:0000256" key="5">
    <source>
        <dbReference type="ARBA" id="ARBA00022692"/>
    </source>
</evidence>
<sequence length="352" mass="40478">MTRPKMMGTLNALATPVNVIGDIFYETDEYKKAAALVNLANDESGMPLEILDIPNIQTVAKFYINYIRFYIIWTLNYFALITLNFFEKPLWCSNPSKVSCSNRHYYYLGGLPYLTSPGSLAFESVTFVILVVHILFPILYEGWSVYWKNHVNKLKVILLLILAADLVVYTLYLSPVAIDTLPFRIAPYLRVVFFILYIRYTLDAGFVPSVSPVLELLFVLFTTSNNPDVWIPAYNSSRWSSLFFVLFVLLGVYFLTNLVLAVVYESFECGLAKQVSEKDQKKEKILRRAFDVIDDYHVGYLNRGQCMSLLINLKDYRTLPNISDEEFELIFDTLDGSHDFKAVVKIRKLEIG</sequence>
<dbReference type="EMBL" id="PKPP01000918">
    <property type="protein sequence ID" value="PWA87393.1"/>
    <property type="molecule type" value="Genomic_DNA"/>
</dbReference>
<dbReference type="STRING" id="35608.A0A2U1PNP3"/>
<evidence type="ECO:0000256" key="1">
    <source>
        <dbReference type="ARBA" id="ARBA00004141"/>
    </source>
</evidence>
<dbReference type="Gene3D" id="1.10.238.10">
    <property type="entry name" value="EF-hand"/>
    <property type="match status" value="1"/>
</dbReference>
<dbReference type="GO" id="GO:0005774">
    <property type="term" value="C:vacuolar membrane"/>
    <property type="evidence" value="ECO:0007669"/>
    <property type="project" value="TreeGrafter"/>
</dbReference>
<dbReference type="Gene3D" id="1.10.287.70">
    <property type="match status" value="1"/>
</dbReference>
<feature type="transmembrane region" description="Helical" evidence="12">
    <location>
        <begin position="156"/>
        <end position="175"/>
    </location>
</feature>
<dbReference type="InterPro" id="IPR044581">
    <property type="entry name" value="TPC1_plant"/>
</dbReference>
<keyword evidence="4" id="KW-0107">Calcium channel</keyword>
<feature type="domain" description="Ion transport" evidence="13">
    <location>
        <begin position="216"/>
        <end position="268"/>
    </location>
</feature>
<comment type="subcellular location">
    <subcellularLocation>
        <location evidence="1">Membrane</location>
        <topology evidence="1">Multi-pass membrane protein</topology>
    </subcellularLocation>
</comment>
<dbReference type="Proteomes" id="UP000245207">
    <property type="component" value="Unassembled WGS sequence"/>
</dbReference>
<dbReference type="SUPFAM" id="SSF47473">
    <property type="entry name" value="EF-hand"/>
    <property type="match status" value="1"/>
</dbReference>
<evidence type="ECO:0000313" key="15">
    <source>
        <dbReference type="Proteomes" id="UP000245207"/>
    </source>
</evidence>
<evidence type="ECO:0000259" key="13">
    <source>
        <dbReference type="Pfam" id="PF00520"/>
    </source>
</evidence>
<evidence type="ECO:0000256" key="8">
    <source>
        <dbReference type="ARBA" id="ARBA00022989"/>
    </source>
</evidence>
<dbReference type="OrthoDB" id="416585at2759"/>
<dbReference type="PANTHER" id="PTHR46988">
    <property type="entry name" value="TWO PORE CALCIUM CHANNEL PROTEIN 1"/>
    <property type="match status" value="1"/>
</dbReference>
<evidence type="ECO:0000256" key="3">
    <source>
        <dbReference type="ARBA" id="ARBA00022568"/>
    </source>
</evidence>
<reference evidence="14 15" key="1">
    <citation type="journal article" date="2018" name="Mol. Plant">
        <title>The genome of Artemisia annua provides insight into the evolution of Asteraceae family and artemisinin biosynthesis.</title>
        <authorList>
            <person name="Shen Q."/>
            <person name="Zhang L."/>
            <person name="Liao Z."/>
            <person name="Wang S."/>
            <person name="Yan T."/>
            <person name="Shi P."/>
            <person name="Liu M."/>
            <person name="Fu X."/>
            <person name="Pan Q."/>
            <person name="Wang Y."/>
            <person name="Lv Z."/>
            <person name="Lu X."/>
            <person name="Zhang F."/>
            <person name="Jiang W."/>
            <person name="Ma Y."/>
            <person name="Chen M."/>
            <person name="Hao X."/>
            <person name="Li L."/>
            <person name="Tang Y."/>
            <person name="Lv G."/>
            <person name="Zhou Y."/>
            <person name="Sun X."/>
            <person name="Brodelius P.E."/>
            <person name="Rose J.K.C."/>
            <person name="Tang K."/>
        </authorList>
    </citation>
    <scope>NUCLEOTIDE SEQUENCE [LARGE SCALE GENOMIC DNA]</scope>
    <source>
        <strain evidence="15">cv. Huhao1</strain>
        <tissue evidence="14">Leaf</tissue>
    </source>
</reference>
<evidence type="ECO:0000256" key="7">
    <source>
        <dbReference type="ARBA" id="ARBA00022837"/>
    </source>
</evidence>
<proteinExistence type="predicted"/>
<evidence type="ECO:0000256" key="2">
    <source>
        <dbReference type="ARBA" id="ARBA00022448"/>
    </source>
</evidence>
<evidence type="ECO:0000256" key="9">
    <source>
        <dbReference type="ARBA" id="ARBA00023065"/>
    </source>
</evidence>
<dbReference type="GO" id="GO:0000325">
    <property type="term" value="C:plant-type vacuole"/>
    <property type="evidence" value="ECO:0007669"/>
    <property type="project" value="TreeGrafter"/>
</dbReference>
<evidence type="ECO:0000256" key="12">
    <source>
        <dbReference type="SAM" id="Phobius"/>
    </source>
</evidence>
<evidence type="ECO:0000256" key="6">
    <source>
        <dbReference type="ARBA" id="ARBA00022737"/>
    </source>
</evidence>
<dbReference type="InterPro" id="IPR005821">
    <property type="entry name" value="Ion_trans_dom"/>
</dbReference>
<name>A0A2U1PNP3_ARTAN</name>
<keyword evidence="15" id="KW-1185">Reference proteome</keyword>
<organism evidence="14 15">
    <name type="scientific">Artemisia annua</name>
    <name type="common">Sweet wormwood</name>
    <dbReference type="NCBI Taxonomy" id="35608"/>
    <lineage>
        <taxon>Eukaryota</taxon>
        <taxon>Viridiplantae</taxon>
        <taxon>Streptophyta</taxon>
        <taxon>Embryophyta</taxon>
        <taxon>Tracheophyta</taxon>
        <taxon>Spermatophyta</taxon>
        <taxon>Magnoliopsida</taxon>
        <taxon>eudicotyledons</taxon>
        <taxon>Gunneridae</taxon>
        <taxon>Pentapetalae</taxon>
        <taxon>asterids</taxon>
        <taxon>campanulids</taxon>
        <taxon>Asterales</taxon>
        <taxon>Asteraceae</taxon>
        <taxon>Asteroideae</taxon>
        <taxon>Anthemideae</taxon>
        <taxon>Artemisiinae</taxon>
        <taxon>Artemisia</taxon>
    </lineage>
</organism>
<dbReference type="InterPro" id="IPR011992">
    <property type="entry name" value="EF-hand-dom_pair"/>
</dbReference>
<keyword evidence="7" id="KW-0106">Calcium</keyword>
<keyword evidence="6" id="KW-0677">Repeat</keyword>
<dbReference type="GO" id="GO:0005245">
    <property type="term" value="F:voltage-gated calcium channel activity"/>
    <property type="evidence" value="ECO:0007669"/>
    <property type="project" value="InterPro"/>
</dbReference>
<evidence type="ECO:0000256" key="11">
    <source>
        <dbReference type="ARBA" id="ARBA00023303"/>
    </source>
</evidence>